<evidence type="ECO:0008006" key="4">
    <source>
        <dbReference type="Google" id="ProtNLM"/>
    </source>
</evidence>
<feature type="chain" id="PRO_5011605105" description="DUF1259 domain-containing protein" evidence="1">
    <location>
        <begin position="37"/>
        <end position="316"/>
    </location>
</feature>
<dbReference type="AlphaFoldDB" id="A0A1H7IBU3"/>
<protein>
    <recommendedName>
        <fullName evidence="4">DUF1259 domain-containing protein</fullName>
    </recommendedName>
</protein>
<proteinExistence type="predicted"/>
<evidence type="ECO:0000313" key="2">
    <source>
        <dbReference type="EMBL" id="SEK59332.1"/>
    </source>
</evidence>
<dbReference type="RefSeq" id="WP_177227201.1">
    <property type="nucleotide sequence ID" value="NZ_FOBF01000002.1"/>
</dbReference>
<dbReference type="STRING" id="46177.SAMN05660976_00738"/>
<reference evidence="2 3" key="1">
    <citation type="submission" date="2016-10" db="EMBL/GenBank/DDBJ databases">
        <authorList>
            <person name="de Groot N.N."/>
        </authorList>
    </citation>
    <scope>NUCLEOTIDE SEQUENCE [LARGE SCALE GENOMIC DNA]</scope>
    <source>
        <strain evidence="2 3">DSM 43357</strain>
    </source>
</reference>
<evidence type="ECO:0000256" key="1">
    <source>
        <dbReference type="SAM" id="SignalP"/>
    </source>
</evidence>
<feature type="signal peptide" evidence="1">
    <location>
        <begin position="1"/>
        <end position="36"/>
    </location>
</feature>
<evidence type="ECO:0000313" key="3">
    <source>
        <dbReference type="Proteomes" id="UP000198953"/>
    </source>
</evidence>
<accession>A0A1H7IBU3</accession>
<dbReference type="Proteomes" id="UP000198953">
    <property type="component" value="Unassembled WGS sequence"/>
</dbReference>
<keyword evidence="3" id="KW-1185">Reference proteome</keyword>
<sequence>MARPRTFKARRRSLARPAVAAVVAAALAVPSGAAFAQPAQARQGVDWKAVGTAIGKELKPEEGGVHTAEWLRTDLRVVNAGVAENPGMELGAEAAFHDKAAGGAVMIGEATLKADEVGPVADRLQRGGVEVTALHKHLQDETPRLWWLHYVGYGDPVAMARTVRAALSRTGIPLGQKEGKEPPVALDVAALNRVIGAKGEDENGVLQYHVPVAAKIVDTRAGIRLPAPMEASTLLMFQPLGGGRAAVNGDFTMTAEHVNPVIRALRERGLTVVELHNHLLYEQPRLFYLHFWKMGDAGALARDLRAALDQAGAARS</sequence>
<name>A0A1H7IBU3_9ACTN</name>
<dbReference type="PROSITE" id="PS51318">
    <property type="entry name" value="TAT"/>
    <property type="match status" value="1"/>
</dbReference>
<keyword evidence="1" id="KW-0732">Signal</keyword>
<dbReference type="InterPro" id="IPR011094">
    <property type="entry name" value="Uncharacterised_LppY/LpqO"/>
</dbReference>
<dbReference type="InterPro" id="IPR006311">
    <property type="entry name" value="TAT_signal"/>
</dbReference>
<dbReference type="Pfam" id="PF07485">
    <property type="entry name" value="DUF1529"/>
    <property type="match status" value="2"/>
</dbReference>
<gene>
    <name evidence="2" type="ORF">SAMN05660976_00738</name>
</gene>
<dbReference type="EMBL" id="FOBF01000002">
    <property type="protein sequence ID" value="SEK59332.1"/>
    <property type="molecule type" value="Genomic_DNA"/>
</dbReference>
<organism evidence="2 3">
    <name type="scientific">Nonomuraea pusilla</name>
    <dbReference type="NCBI Taxonomy" id="46177"/>
    <lineage>
        <taxon>Bacteria</taxon>
        <taxon>Bacillati</taxon>
        <taxon>Actinomycetota</taxon>
        <taxon>Actinomycetes</taxon>
        <taxon>Streptosporangiales</taxon>
        <taxon>Streptosporangiaceae</taxon>
        <taxon>Nonomuraea</taxon>
    </lineage>
</organism>